<dbReference type="PANTHER" id="PTHR22916:SF3">
    <property type="entry name" value="UDP-GLCNAC:BETAGAL BETA-1,3-N-ACETYLGLUCOSAMINYLTRANSFERASE-LIKE PROTEIN 1"/>
    <property type="match status" value="1"/>
</dbReference>
<protein>
    <submittedName>
        <fullName evidence="2">Glycosyltransferase involved in cell wall bisynthesis</fullName>
    </submittedName>
</protein>
<accession>A0A1I3IX93</accession>
<reference evidence="3" key="1">
    <citation type="submission" date="2016-10" db="EMBL/GenBank/DDBJ databases">
        <authorList>
            <person name="Varghese N."/>
            <person name="Submissions S."/>
        </authorList>
    </citation>
    <scope>NUCLEOTIDE SEQUENCE [LARGE SCALE GENOMIC DNA]</scope>
    <source>
        <strain evidence="3">XBD1002</strain>
    </source>
</reference>
<keyword evidence="3" id="KW-1185">Reference proteome</keyword>
<dbReference type="Gene3D" id="3.90.550.10">
    <property type="entry name" value="Spore Coat Polysaccharide Biosynthesis Protein SpsA, Chain A"/>
    <property type="match status" value="1"/>
</dbReference>
<dbReference type="SUPFAM" id="SSF53448">
    <property type="entry name" value="Nucleotide-diphospho-sugar transferases"/>
    <property type="match status" value="1"/>
</dbReference>
<dbReference type="OrthoDB" id="1114838at2"/>
<keyword evidence="2" id="KW-0808">Transferase</keyword>
<dbReference type="GO" id="GO:0016758">
    <property type="term" value="F:hexosyltransferase activity"/>
    <property type="evidence" value="ECO:0007669"/>
    <property type="project" value="UniProtKB-ARBA"/>
</dbReference>
<evidence type="ECO:0000313" key="3">
    <source>
        <dbReference type="Proteomes" id="UP000182737"/>
    </source>
</evidence>
<sequence length="306" mass="36159">MKDLTVFVLTHNRGQLLLETINSILAQDCSDFKFIVSDNSSNDETKQLLTENKLINKFEYRKRDKEYSSLDHFNMCLSEVETKYFILFHDDDVMLPNMISTLYEKITSGDYSAVACSAYTINASSEIIGVFGPQNLSDILIDNASSLIYQYLIGDIFPYPSYMYSKEKCKSLIFVEDAGKYSDVTWLARVAEQAPILWVSQNLMKYRMHGGQDSSAWSYIQQLKLINRMNSYVITEQQKKIYKKYRYKNIRYYAELHNHKLPLLFHYKYCENFIKINLHLIKVRIYKMEKLRQIYRKIKKILKGRK</sequence>
<dbReference type="InterPro" id="IPR001173">
    <property type="entry name" value="Glyco_trans_2-like"/>
</dbReference>
<dbReference type="Proteomes" id="UP000182737">
    <property type="component" value="Unassembled WGS sequence"/>
</dbReference>
<dbReference type="InterPro" id="IPR029044">
    <property type="entry name" value="Nucleotide-diphossugar_trans"/>
</dbReference>
<dbReference type="PANTHER" id="PTHR22916">
    <property type="entry name" value="GLYCOSYLTRANSFERASE"/>
    <property type="match status" value="1"/>
</dbReference>
<dbReference type="CDD" id="cd00761">
    <property type="entry name" value="Glyco_tranf_GTA_type"/>
    <property type="match status" value="1"/>
</dbReference>
<dbReference type="RefSeq" id="WP_074930584.1">
    <property type="nucleotide sequence ID" value="NZ_FORI01000002.1"/>
</dbReference>
<proteinExistence type="predicted"/>
<dbReference type="EMBL" id="FORI01000002">
    <property type="protein sequence ID" value="SFI52453.1"/>
    <property type="molecule type" value="Genomic_DNA"/>
</dbReference>
<name>A0A1I3IX93_9SPIR</name>
<organism evidence="2 3">
    <name type="scientific">Treponema bryantii</name>
    <dbReference type="NCBI Taxonomy" id="163"/>
    <lineage>
        <taxon>Bacteria</taxon>
        <taxon>Pseudomonadati</taxon>
        <taxon>Spirochaetota</taxon>
        <taxon>Spirochaetia</taxon>
        <taxon>Spirochaetales</taxon>
        <taxon>Treponemataceae</taxon>
        <taxon>Treponema</taxon>
    </lineage>
</organism>
<feature type="domain" description="Glycosyltransferase 2-like" evidence="1">
    <location>
        <begin position="5"/>
        <end position="124"/>
    </location>
</feature>
<gene>
    <name evidence="2" type="ORF">SAMN04487775_102188</name>
</gene>
<evidence type="ECO:0000259" key="1">
    <source>
        <dbReference type="Pfam" id="PF00535"/>
    </source>
</evidence>
<dbReference type="AlphaFoldDB" id="A0A1I3IX93"/>
<dbReference type="Pfam" id="PF00535">
    <property type="entry name" value="Glycos_transf_2"/>
    <property type="match status" value="1"/>
</dbReference>
<evidence type="ECO:0000313" key="2">
    <source>
        <dbReference type="EMBL" id="SFI52453.1"/>
    </source>
</evidence>